<keyword evidence="2" id="KW-1185">Reference proteome</keyword>
<dbReference type="EMBL" id="CP011011">
    <property type="protein sequence ID" value="ATC81037.1"/>
    <property type="molecule type" value="Genomic_DNA"/>
</dbReference>
<sequence>MNNKPLKGSLLVLVALAVSGCTTTGKLRDNDLAVDRSILKTTGIKQTQEQIAKEQAKTQAEFSSLKVQDLGGITRLEEEAKKAPELTGEPITFSADEVSVKEFTSRVFDDLLSINYVVAPQLAASNEKITLNISSAISRAAFYEVVIKTLEESAIRTLRKDNILYLSKATSSDQKNSIAIGIGNNTADIPDISGAITQIVPYVYSSSRNITSIMKKLSTAQVTVNSLQKLIILEGERAEILRAMKIINMLDVPRAYGRQIRLIEFANISPIEGIEQIEKLLIEDGMQVSKEGDASFVPIPRINAFVAYAASEKIIDRITFWANKIDVPIAGDERQYFVYKPKFAKAEEMLESINGLLNGQAPSTPQSNREGGKGKKSGTTGSMRFSLDKQQNALIFYATNDEYRLVESLMQKMDVLPGQVILDVTILEVTLGDSMSSGIDWFYQNSNSNESLSASNATLSSSGSIAGAVLSGNWQATFNWKDSVSDARVISRPYLIVRDGESATITSGDQVPIITQTVESLGSNNAVSNSVQYRSTGVNVTISPIINSQGVITLSVSMSVSDANPNELGGSSSPTITNRAITSEILSADGQTVALGGLIQEKKNKYNNGVPLLSTIPIIGNLFKSNVDSLDRTELVMLITTKVVNESFEVDEFSEAMAELYSAPITIK</sequence>
<dbReference type="Proteomes" id="UP000217277">
    <property type="component" value="Chromosome I"/>
</dbReference>
<gene>
    <name evidence="1" type="primary">gspD</name>
    <name evidence="1" type="ORF">PAGA_a0479</name>
</gene>
<reference evidence="1" key="1">
    <citation type="submission" date="2015-03" db="EMBL/GenBank/DDBJ databases">
        <authorList>
            <person name="Xie B.-B."/>
            <person name="Rong J.-C."/>
            <person name="Qin Q.-L."/>
            <person name="Zhang Y.-Z."/>
        </authorList>
    </citation>
    <scope>NUCLEOTIDE SEQUENCE</scope>
    <source>
        <strain evidence="1">DSM 14585</strain>
    </source>
</reference>
<proteinExistence type="predicted"/>
<evidence type="ECO:0000313" key="2">
    <source>
        <dbReference type="Proteomes" id="UP000217277"/>
    </source>
</evidence>
<evidence type="ECO:0000313" key="1">
    <source>
        <dbReference type="EMBL" id="ATC81037.1"/>
    </source>
</evidence>
<name>A0ACA8DSZ2_9GAMM</name>
<organism evidence="1 2">
    <name type="scientific">Pseudoalteromonas agarivorans DSM 14585</name>
    <dbReference type="NCBI Taxonomy" id="1312369"/>
    <lineage>
        <taxon>Bacteria</taxon>
        <taxon>Pseudomonadati</taxon>
        <taxon>Pseudomonadota</taxon>
        <taxon>Gammaproteobacteria</taxon>
        <taxon>Alteromonadales</taxon>
        <taxon>Pseudoalteromonadaceae</taxon>
        <taxon>Pseudoalteromonas</taxon>
    </lineage>
</organism>
<accession>A0ACA8DSZ2</accession>
<protein>
    <submittedName>
        <fullName evidence="1">General secretion pathway protein D</fullName>
    </submittedName>
</protein>